<feature type="transmembrane region" description="Helical" evidence="2">
    <location>
        <begin position="385"/>
        <end position="410"/>
    </location>
</feature>
<dbReference type="PANTHER" id="PTHR11328">
    <property type="entry name" value="MAJOR FACILITATOR SUPERFAMILY DOMAIN-CONTAINING PROTEIN"/>
    <property type="match status" value="1"/>
</dbReference>
<evidence type="ECO:0000313" key="3">
    <source>
        <dbReference type="EMBL" id="UZP75588.1"/>
    </source>
</evidence>
<reference evidence="3 4" key="1">
    <citation type="submission" date="2019-02" db="EMBL/GenBank/DDBJ databases">
        <title>Halieaceae_genomes.</title>
        <authorList>
            <person name="Li S.-H."/>
        </authorList>
    </citation>
    <scope>NUCLEOTIDE SEQUENCE [LARGE SCALE GENOMIC DNA]</scope>
    <source>
        <strain evidence="3 4">JH123</strain>
    </source>
</reference>
<name>A0ABY6QBL4_9GAMM</name>
<dbReference type="Proteomes" id="UP001317963">
    <property type="component" value="Chromosome"/>
</dbReference>
<dbReference type="InterPro" id="IPR036259">
    <property type="entry name" value="MFS_trans_sf"/>
</dbReference>
<dbReference type="Pfam" id="PF13347">
    <property type="entry name" value="MFS_2"/>
    <property type="match status" value="1"/>
</dbReference>
<dbReference type="PANTHER" id="PTHR11328:SF24">
    <property type="entry name" value="MAJOR FACILITATOR SUPERFAMILY (MFS) PROFILE DOMAIN-CONTAINING PROTEIN"/>
    <property type="match status" value="1"/>
</dbReference>
<dbReference type="SUPFAM" id="SSF103473">
    <property type="entry name" value="MFS general substrate transporter"/>
    <property type="match status" value="1"/>
</dbReference>
<keyword evidence="2" id="KW-0472">Membrane</keyword>
<feature type="transmembrane region" description="Helical" evidence="2">
    <location>
        <begin position="42"/>
        <end position="61"/>
    </location>
</feature>
<evidence type="ECO:0000256" key="1">
    <source>
        <dbReference type="ARBA" id="ARBA00009617"/>
    </source>
</evidence>
<feature type="transmembrane region" description="Helical" evidence="2">
    <location>
        <begin position="314"/>
        <end position="333"/>
    </location>
</feature>
<proteinExistence type="inferred from homology"/>
<keyword evidence="4" id="KW-1185">Reference proteome</keyword>
<feature type="transmembrane region" description="Helical" evidence="2">
    <location>
        <begin position="188"/>
        <end position="208"/>
    </location>
</feature>
<evidence type="ECO:0000256" key="2">
    <source>
        <dbReference type="SAM" id="Phobius"/>
    </source>
</evidence>
<feature type="transmembrane region" description="Helical" evidence="2">
    <location>
        <begin position="422"/>
        <end position="445"/>
    </location>
</feature>
<feature type="transmembrane region" description="Helical" evidence="2">
    <location>
        <begin position="245"/>
        <end position="270"/>
    </location>
</feature>
<comment type="similarity">
    <text evidence="1">Belongs to the sodium:galactoside symporter (TC 2.A.2) family.</text>
</comment>
<feature type="transmembrane region" description="Helical" evidence="2">
    <location>
        <begin position="12"/>
        <end position="36"/>
    </location>
</feature>
<dbReference type="Gene3D" id="1.20.1250.20">
    <property type="entry name" value="MFS general substrate transporter like domains"/>
    <property type="match status" value="2"/>
</dbReference>
<accession>A0ABY6QBL4</accession>
<feature type="transmembrane region" description="Helical" evidence="2">
    <location>
        <begin position="148"/>
        <end position="168"/>
    </location>
</feature>
<dbReference type="EMBL" id="CP036501">
    <property type="protein sequence ID" value="UZP75588.1"/>
    <property type="molecule type" value="Genomic_DNA"/>
</dbReference>
<protein>
    <submittedName>
        <fullName evidence="3">MFS transporter</fullName>
    </submittedName>
</protein>
<keyword evidence="2" id="KW-0812">Transmembrane</keyword>
<feature type="transmembrane region" description="Helical" evidence="2">
    <location>
        <begin position="113"/>
        <end position="136"/>
    </location>
</feature>
<feature type="transmembrane region" description="Helical" evidence="2">
    <location>
        <begin position="82"/>
        <end position="101"/>
    </location>
</feature>
<feature type="transmembrane region" description="Helical" evidence="2">
    <location>
        <begin position="282"/>
        <end position="302"/>
    </location>
</feature>
<feature type="transmembrane region" description="Helical" evidence="2">
    <location>
        <begin position="339"/>
        <end position="364"/>
    </location>
</feature>
<organism evidence="3 4">
    <name type="scientific">Candidatus Paraluminiphilus aquimaris</name>
    <dbReference type="NCBI Taxonomy" id="2518994"/>
    <lineage>
        <taxon>Bacteria</taxon>
        <taxon>Pseudomonadati</taxon>
        <taxon>Pseudomonadota</taxon>
        <taxon>Gammaproteobacteria</taxon>
        <taxon>Cellvibrionales</taxon>
        <taxon>Halieaceae</taxon>
        <taxon>Candidatus Paraluminiphilus</taxon>
    </lineage>
</organism>
<sequence>MTRSSHIPMPQKIAFGIGMLANQMFPAALGIFMVILVQSLGMSPILWGLIFFLPKLVDALTDPLMGYISDRTESRWGKRRPFIFIGAFVAGLSYIAMWQLSAENSQLYNFWYFLGWSIVFFIGMTIFSVPYVAMGYEMSDDYHERTRLMAIAQWIGQWAWVIAPWFWIVLYDPNWFESATEGARTLSIYVGLGCMAMAMVPAIFCNSVDTTNDSEESSGLTLAETFRELFHGIAITLKNKPFQRICMATFFIFNAYNCVAGFTFFIIVYYMNGGDPVAAGNWPALFGSVSALFTCFLVIPIVNYMCQVHGKHKTFLITQGMSLLGYAMFWWSFTPENPYLMFVPIPLFVFGIGGLFTIMMSMTADICDLDELETFERREGLFGAIYWWMVKFGAAFAGLLSGLILAFVGFDQTLDVQSDEALAGLRAAFIIVPATGTLLGIWAMWNYDLNEEQVRSIRSELDARQNT</sequence>
<dbReference type="InterPro" id="IPR039672">
    <property type="entry name" value="MFS_2"/>
</dbReference>
<gene>
    <name evidence="3" type="ORF">E0F26_07030</name>
</gene>
<keyword evidence="2" id="KW-1133">Transmembrane helix</keyword>
<evidence type="ECO:0000313" key="4">
    <source>
        <dbReference type="Proteomes" id="UP001317963"/>
    </source>
</evidence>